<dbReference type="OrthoDB" id="9801841at2"/>
<gene>
    <name evidence="2" type="ORF">GEMMAAP_15245</name>
</gene>
<sequence>MVSVQDVSPPVVRPRDDELDLFGLTHTGRVRTSNQDQFLLCTVHPQVVVHGTSLADTSAITLRGERVATIMLVADGVGGSADGSEASRLATIAVTEYFASAMKCWHAAGSASENEFTAALRESAIEAHRRVKEQAAVQMEGRKMATTLSIGIVVWPWLYVVQVGDSRCYHFQDGELRQLTRDQTLAQEMIDRGALTPERAHNSPLNHVLSSAIGADDAVPEISRIDVSKRGSITLVCSDGLTKHVTDAEIADACGRLMSSEQLCRELVDLALERGGSDNVTVVVGRALPQG</sequence>
<dbReference type="SUPFAM" id="SSF81606">
    <property type="entry name" value="PP2C-like"/>
    <property type="match status" value="1"/>
</dbReference>
<protein>
    <recommendedName>
        <fullName evidence="1">PPM-type phosphatase domain-containing protein</fullName>
    </recommendedName>
</protein>
<dbReference type="InterPro" id="IPR036457">
    <property type="entry name" value="PPM-type-like_dom_sf"/>
</dbReference>
<dbReference type="SMART" id="SM00332">
    <property type="entry name" value="PP2Cc"/>
    <property type="match status" value="1"/>
</dbReference>
<accession>A0A143BME8</accession>
<evidence type="ECO:0000313" key="3">
    <source>
        <dbReference type="Proteomes" id="UP000076404"/>
    </source>
</evidence>
<reference evidence="2 3" key="1">
    <citation type="journal article" date="2014" name="Proc. Natl. Acad. Sci. U.S.A.">
        <title>Functional type 2 photosynthetic reaction centers found in the rare bacterial phylum Gemmatimonadetes.</title>
        <authorList>
            <person name="Zeng Y."/>
            <person name="Feng F."/>
            <person name="Medova H."/>
            <person name="Dean J."/>
            <person name="Koblizek M."/>
        </authorList>
    </citation>
    <scope>NUCLEOTIDE SEQUENCE [LARGE SCALE GENOMIC DNA]</scope>
    <source>
        <strain evidence="2 3">AP64</strain>
    </source>
</reference>
<dbReference type="AlphaFoldDB" id="A0A143BME8"/>
<dbReference type="PANTHER" id="PTHR47992">
    <property type="entry name" value="PROTEIN PHOSPHATASE"/>
    <property type="match status" value="1"/>
</dbReference>
<dbReference type="PROSITE" id="PS51746">
    <property type="entry name" value="PPM_2"/>
    <property type="match status" value="1"/>
</dbReference>
<dbReference type="SMART" id="SM00331">
    <property type="entry name" value="PP2C_SIG"/>
    <property type="match status" value="1"/>
</dbReference>
<name>A0A143BME8_9BACT</name>
<evidence type="ECO:0000313" key="2">
    <source>
        <dbReference type="EMBL" id="AMW05783.1"/>
    </source>
</evidence>
<feature type="domain" description="PPM-type phosphatase" evidence="1">
    <location>
        <begin position="21"/>
        <end position="287"/>
    </location>
</feature>
<dbReference type="RefSeq" id="WP_026848497.1">
    <property type="nucleotide sequence ID" value="NZ_CP011454.1"/>
</dbReference>
<organism evidence="2 3">
    <name type="scientific">Gemmatimonas phototrophica</name>
    <dbReference type="NCBI Taxonomy" id="1379270"/>
    <lineage>
        <taxon>Bacteria</taxon>
        <taxon>Pseudomonadati</taxon>
        <taxon>Gemmatimonadota</taxon>
        <taxon>Gemmatimonadia</taxon>
        <taxon>Gemmatimonadales</taxon>
        <taxon>Gemmatimonadaceae</taxon>
        <taxon>Gemmatimonas</taxon>
    </lineage>
</organism>
<keyword evidence="3" id="KW-1185">Reference proteome</keyword>
<dbReference type="STRING" id="1379270.GEMMAAP_15245"/>
<dbReference type="EMBL" id="CP011454">
    <property type="protein sequence ID" value="AMW05783.1"/>
    <property type="molecule type" value="Genomic_DNA"/>
</dbReference>
<dbReference type="Pfam" id="PF13672">
    <property type="entry name" value="PP2C_2"/>
    <property type="match status" value="1"/>
</dbReference>
<dbReference type="InterPro" id="IPR001932">
    <property type="entry name" value="PPM-type_phosphatase-like_dom"/>
</dbReference>
<reference evidence="2 3" key="2">
    <citation type="journal article" date="2016" name="Environ. Microbiol. Rep.">
        <title>Metagenomic evidence for the presence of phototrophic Gemmatimonadetes bacteria in diverse environments.</title>
        <authorList>
            <person name="Zeng Y."/>
            <person name="Baumbach J."/>
            <person name="Barbosa E.G."/>
            <person name="Azevedo V."/>
            <person name="Zhang C."/>
            <person name="Koblizek M."/>
        </authorList>
    </citation>
    <scope>NUCLEOTIDE SEQUENCE [LARGE SCALE GENOMIC DNA]</scope>
    <source>
        <strain evidence="2 3">AP64</strain>
    </source>
</reference>
<dbReference type="KEGG" id="gph:GEMMAAP_15245"/>
<dbReference type="eggNOG" id="COG0631">
    <property type="taxonomic scope" value="Bacteria"/>
</dbReference>
<proteinExistence type="predicted"/>
<dbReference type="Proteomes" id="UP000076404">
    <property type="component" value="Chromosome"/>
</dbReference>
<dbReference type="CDD" id="cd00143">
    <property type="entry name" value="PP2Cc"/>
    <property type="match status" value="1"/>
</dbReference>
<dbReference type="InterPro" id="IPR015655">
    <property type="entry name" value="PP2C"/>
</dbReference>
<dbReference type="GO" id="GO:0004722">
    <property type="term" value="F:protein serine/threonine phosphatase activity"/>
    <property type="evidence" value="ECO:0007669"/>
    <property type="project" value="InterPro"/>
</dbReference>
<dbReference type="Gene3D" id="3.60.40.10">
    <property type="entry name" value="PPM-type phosphatase domain"/>
    <property type="match status" value="1"/>
</dbReference>
<evidence type="ECO:0000259" key="1">
    <source>
        <dbReference type="PROSITE" id="PS51746"/>
    </source>
</evidence>